<gene>
    <name evidence="2" type="ORF">TrLO_g3946</name>
</gene>
<sequence length="395" mass="42788">MLENLKRQCSVRPLTDDQKAHTLAMMYELQTLYFGDDSAQAKYGDAKYWENLSGGRLHIVSPGDQAADSKSGLPNAEESRINDTPAPTSETPLMSAVAEVGYHVSPPPSTAASLSLAINHTLSALASAGWPPQFLLLYDETWALLADTIAQQYSSFSPDLILEADVNVWHLTRPVGEETIHEEASPSPSPIHPQIGSNFPNPHRDMVYSECHDDDEAPTSLSVWIPLTPSGATTTNGCMRVLPLESDDFFYSPNHPFHSQNSRYEDGGDEERLEVPQFGSAAWDPSCVHWGGSCEAGSEAEPRASLAFTVRKRDATKGEFTVGGEQSGVQQTGPASIPVAKCHEGGIRRRLSVVSKAILGYSHHWPGLPFDGFEANLVTPVGAPPPPPVLKSQHV</sequence>
<name>A0A9W7L0S6_9STRA</name>
<dbReference type="Gene3D" id="2.60.120.620">
    <property type="entry name" value="q2cbj1_9rhob like domain"/>
    <property type="match status" value="1"/>
</dbReference>
<feature type="region of interest" description="Disordered" evidence="1">
    <location>
        <begin position="180"/>
        <end position="199"/>
    </location>
</feature>
<evidence type="ECO:0000256" key="1">
    <source>
        <dbReference type="SAM" id="MobiDB-lite"/>
    </source>
</evidence>
<reference evidence="3" key="1">
    <citation type="journal article" date="2023" name="Commun. Biol.">
        <title>Genome analysis of Parmales, the sister group of diatoms, reveals the evolutionary specialization of diatoms from phago-mixotrophs to photoautotrophs.</title>
        <authorList>
            <person name="Ban H."/>
            <person name="Sato S."/>
            <person name="Yoshikawa S."/>
            <person name="Yamada K."/>
            <person name="Nakamura Y."/>
            <person name="Ichinomiya M."/>
            <person name="Sato N."/>
            <person name="Blanc-Mathieu R."/>
            <person name="Endo H."/>
            <person name="Kuwata A."/>
            <person name="Ogata H."/>
        </authorList>
    </citation>
    <scope>NUCLEOTIDE SEQUENCE [LARGE SCALE GENOMIC DNA]</scope>
    <source>
        <strain evidence="3">NIES 3700</strain>
    </source>
</reference>
<feature type="region of interest" description="Disordered" evidence="1">
    <location>
        <begin position="60"/>
        <end position="89"/>
    </location>
</feature>
<comment type="caution">
    <text evidence="2">The sequence shown here is derived from an EMBL/GenBank/DDBJ whole genome shotgun (WGS) entry which is preliminary data.</text>
</comment>
<dbReference type="Proteomes" id="UP001165122">
    <property type="component" value="Unassembled WGS sequence"/>
</dbReference>
<dbReference type="EMBL" id="BRXW01000317">
    <property type="protein sequence ID" value="GMI18036.1"/>
    <property type="molecule type" value="Genomic_DNA"/>
</dbReference>
<dbReference type="OrthoDB" id="200056at2759"/>
<keyword evidence="3" id="KW-1185">Reference proteome</keyword>
<dbReference type="SUPFAM" id="SSF51197">
    <property type="entry name" value="Clavaminate synthase-like"/>
    <property type="match status" value="1"/>
</dbReference>
<evidence type="ECO:0000313" key="3">
    <source>
        <dbReference type="Proteomes" id="UP001165122"/>
    </source>
</evidence>
<evidence type="ECO:0000313" key="2">
    <source>
        <dbReference type="EMBL" id="GMI18036.1"/>
    </source>
</evidence>
<protein>
    <submittedName>
        <fullName evidence="2">Uncharacterized protein</fullName>
    </submittedName>
</protein>
<accession>A0A9W7L0S6</accession>
<proteinExistence type="predicted"/>
<organism evidence="2 3">
    <name type="scientific">Triparma laevis f. longispina</name>
    <dbReference type="NCBI Taxonomy" id="1714387"/>
    <lineage>
        <taxon>Eukaryota</taxon>
        <taxon>Sar</taxon>
        <taxon>Stramenopiles</taxon>
        <taxon>Ochrophyta</taxon>
        <taxon>Bolidophyceae</taxon>
        <taxon>Parmales</taxon>
        <taxon>Triparmaceae</taxon>
        <taxon>Triparma</taxon>
    </lineage>
</organism>
<dbReference type="AlphaFoldDB" id="A0A9W7L0S6"/>